<dbReference type="Proteomes" id="UP000815325">
    <property type="component" value="Unassembled WGS sequence"/>
</dbReference>
<keyword evidence="3" id="KW-1185">Reference proteome</keyword>
<feature type="compositionally biased region" description="Low complexity" evidence="1">
    <location>
        <begin position="36"/>
        <end position="51"/>
    </location>
</feature>
<dbReference type="PANTHER" id="PTHR38382">
    <property type="entry name" value="RNA-BINDING PROTEIN"/>
    <property type="match status" value="1"/>
</dbReference>
<feature type="compositionally biased region" description="Polar residues" evidence="1">
    <location>
        <begin position="63"/>
        <end position="84"/>
    </location>
</feature>
<name>A0ABQ7H6P5_DUNSA</name>
<protein>
    <recommendedName>
        <fullName evidence="4">Encoded protein</fullName>
    </recommendedName>
</protein>
<comment type="caution">
    <text evidence="2">The sequence shown here is derived from an EMBL/GenBank/DDBJ whole genome shotgun (WGS) entry which is preliminary data.</text>
</comment>
<sequence length="184" mass="19368">MAQSNIHKFSKKKPRDEEQSLEQQHGSHKAHKAQDSTLLSLLASSGSAPALWGCPSGKPAKHSTASAGSSLTSFLIKQGQQQAPVASAGSRGQHKSKKVDHRTWAPKQAASSSSSRGLLVLGGGTHEEAAAAAASHAAGSRRAPRARQLYNFYEDGAGQWDDETIGIEGADTELKWEGIGSTML</sequence>
<dbReference type="EMBL" id="MU069460">
    <property type="protein sequence ID" value="KAF5842528.1"/>
    <property type="molecule type" value="Genomic_DNA"/>
</dbReference>
<proteinExistence type="predicted"/>
<accession>A0ABQ7H6P5</accession>
<gene>
    <name evidence="2" type="ORF">DUNSADRAFT_6772</name>
</gene>
<evidence type="ECO:0000313" key="2">
    <source>
        <dbReference type="EMBL" id="KAF5842528.1"/>
    </source>
</evidence>
<feature type="region of interest" description="Disordered" evidence="1">
    <location>
        <begin position="1"/>
        <end position="120"/>
    </location>
</feature>
<organism evidence="2 3">
    <name type="scientific">Dunaliella salina</name>
    <name type="common">Green alga</name>
    <name type="synonym">Protococcus salinus</name>
    <dbReference type="NCBI Taxonomy" id="3046"/>
    <lineage>
        <taxon>Eukaryota</taxon>
        <taxon>Viridiplantae</taxon>
        <taxon>Chlorophyta</taxon>
        <taxon>core chlorophytes</taxon>
        <taxon>Chlorophyceae</taxon>
        <taxon>CS clade</taxon>
        <taxon>Chlamydomonadales</taxon>
        <taxon>Dunaliellaceae</taxon>
        <taxon>Dunaliella</taxon>
    </lineage>
</organism>
<dbReference type="PANTHER" id="PTHR38382:SF1">
    <property type="entry name" value="RNA-BINDING PROTEIN"/>
    <property type="match status" value="1"/>
</dbReference>
<evidence type="ECO:0000256" key="1">
    <source>
        <dbReference type="SAM" id="MobiDB-lite"/>
    </source>
</evidence>
<evidence type="ECO:0000313" key="3">
    <source>
        <dbReference type="Proteomes" id="UP000815325"/>
    </source>
</evidence>
<reference evidence="2" key="1">
    <citation type="submission" date="2017-08" db="EMBL/GenBank/DDBJ databases">
        <authorList>
            <person name="Polle J.E."/>
            <person name="Barry K."/>
            <person name="Cushman J."/>
            <person name="Schmutz J."/>
            <person name="Tran D."/>
            <person name="Hathwaick L.T."/>
            <person name="Yim W.C."/>
            <person name="Jenkins J."/>
            <person name="Mckie-Krisberg Z.M."/>
            <person name="Prochnik S."/>
            <person name="Lindquist E."/>
            <person name="Dockter R.B."/>
            <person name="Adam C."/>
            <person name="Molina H."/>
            <person name="Bunkerborg J."/>
            <person name="Jin E."/>
            <person name="Buchheim M."/>
            <person name="Magnuson J."/>
        </authorList>
    </citation>
    <scope>NUCLEOTIDE SEQUENCE</scope>
    <source>
        <strain evidence="2">CCAP 19/18</strain>
    </source>
</reference>
<evidence type="ECO:0008006" key="4">
    <source>
        <dbReference type="Google" id="ProtNLM"/>
    </source>
</evidence>